<name>A0A8B0RQ10_9VIRU</name>
<proteinExistence type="predicted"/>
<evidence type="ECO:0000313" key="2">
    <source>
        <dbReference type="EMBL" id="QTW97855.1"/>
    </source>
</evidence>
<dbReference type="EMBL" id="MW452317">
    <property type="protein sequence ID" value="QTW97855.1"/>
    <property type="molecule type" value="Genomic_RNA"/>
</dbReference>
<organism evidence="2">
    <name type="scientific">Riboviria sp</name>
    <dbReference type="NCBI Taxonomy" id="2585031"/>
    <lineage>
        <taxon>Viruses</taxon>
        <taxon>Riboviria</taxon>
    </lineage>
</organism>
<feature type="transmembrane region" description="Helical" evidence="1">
    <location>
        <begin position="511"/>
        <end position="542"/>
    </location>
</feature>
<sequence>MKSSLFASSSLLSCSFFLSIFALTMSARTQRPEPHGLMQLMGCSANLPCEERHIAALPDFVMLIPKTICLSTKHVTEILFLPATSCQVRDVFPRKSKVGWKNYECMVYVQGTEMPKLPKGCHDFTGIPVPRGGLLIVGSPKGTFTNTLVGSHSMNHLCLDGEKYPIYDKVTDYITGQFITEDDVKRAEIHGDELGIELFDYGLLDRILDPPDRSYNFHLPTNCHQNVQELCLERTSTYFKIGGPKTLGMALVSRSTCERGYAFFNTTHQVCIDYFLYGETICADQLFKKVSPRSFYKYGVIASTPSEPVLTAKKVSNLTLEINQTYFQLNDLKDDLFDRLKRTMPVKMEITAPVLNKSFKNHTDVIYKLFERFHKLELSTRTFYNRTYETILDRLFRSMKPQGYQGVGGFFDWFYNIMEKLIDPFVSAFEKMLTALIKIFIELAIKAIRDVLVFLIDLIKETVVLLKALLESLQHVVEELMPVLSDLFGVLLKFFSDLFKTLDKSFRIMEYFALYACLSVFLVNNDFVVTIIALIVGIHFGVVREEGEPSLLNATVLFFNKTRQN</sequence>
<keyword evidence="1" id="KW-1133">Transmembrane helix</keyword>
<evidence type="ECO:0000256" key="1">
    <source>
        <dbReference type="SAM" id="Phobius"/>
    </source>
</evidence>
<keyword evidence="1" id="KW-0472">Membrane</keyword>
<keyword evidence="1" id="KW-0812">Transmembrane</keyword>
<reference evidence="2" key="1">
    <citation type="submission" date="2021-01" db="EMBL/GenBank/DDBJ databases">
        <authorList>
            <person name="Kang Y."/>
        </authorList>
    </citation>
    <scope>NUCLEOTIDE SEQUENCE</scope>
    <source>
        <strain evidence="2">YC512</strain>
    </source>
</reference>
<protein>
    <submittedName>
        <fullName evidence="2">Uncharacterized protein</fullName>
    </submittedName>
</protein>
<accession>A0A8B0RQ10</accession>